<accession>A0A317PQD1</accession>
<dbReference type="GO" id="GO:0015035">
    <property type="term" value="F:protein-disulfide reductase activity"/>
    <property type="evidence" value="ECO:0007669"/>
    <property type="project" value="UniProtKB-UniRule"/>
</dbReference>
<evidence type="ECO:0000256" key="2">
    <source>
        <dbReference type="ARBA" id="ARBA00022448"/>
    </source>
</evidence>
<dbReference type="GO" id="GO:0005829">
    <property type="term" value="C:cytosol"/>
    <property type="evidence" value="ECO:0007669"/>
    <property type="project" value="TreeGrafter"/>
</dbReference>
<dbReference type="Pfam" id="PF00085">
    <property type="entry name" value="Thioredoxin"/>
    <property type="match status" value="1"/>
</dbReference>
<dbReference type="SUPFAM" id="SSF52833">
    <property type="entry name" value="Thioredoxin-like"/>
    <property type="match status" value="1"/>
</dbReference>
<keyword evidence="2" id="KW-0813">Transport</keyword>
<comment type="similarity">
    <text evidence="1">Belongs to the thioredoxin family.</text>
</comment>
<dbReference type="InterPro" id="IPR011990">
    <property type="entry name" value="TPR-like_helical_dom_sf"/>
</dbReference>
<evidence type="ECO:0000256" key="6">
    <source>
        <dbReference type="NCBIfam" id="TIGR01068"/>
    </source>
</evidence>
<dbReference type="CDD" id="cd02947">
    <property type="entry name" value="TRX_family"/>
    <property type="match status" value="1"/>
</dbReference>
<dbReference type="GO" id="GO:0006950">
    <property type="term" value="P:response to stress"/>
    <property type="evidence" value="ECO:0007669"/>
    <property type="project" value="UniProtKB-ARBA"/>
</dbReference>
<evidence type="ECO:0000256" key="7">
    <source>
        <dbReference type="SAM" id="MobiDB-lite"/>
    </source>
</evidence>
<reference evidence="9 10" key="1">
    <citation type="submission" date="2018-05" db="EMBL/GenBank/DDBJ databases">
        <title>Genomic Encyclopedia of Type Strains, Phase IV (KMG-IV): sequencing the most valuable type-strain genomes for metagenomic binning, comparative biology and taxonomic classification.</title>
        <authorList>
            <person name="Goeker M."/>
        </authorList>
    </citation>
    <scope>NUCLEOTIDE SEQUENCE [LARGE SCALE GENOMIC DNA]</scope>
    <source>
        <strain evidence="9 10">DSM 16791</strain>
    </source>
</reference>
<proteinExistence type="inferred from homology"/>
<gene>
    <name evidence="9" type="ORF">DFR52_103809</name>
</gene>
<evidence type="ECO:0000256" key="5">
    <source>
        <dbReference type="ARBA" id="ARBA00023284"/>
    </source>
</evidence>
<dbReference type="InterPro" id="IPR005746">
    <property type="entry name" value="Thioredoxin"/>
</dbReference>
<dbReference type="InterPro" id="IPR013766">
    <property type="entry name" value="Thioredoxin_domain"/>
</dbReference>
<evidence type="ECO:0000256" key="4">
    <source>
        <dbReference type="ARBA" id="ARBA00023157"/>
    </source>
</evidence>
<feature type="region of interest" description="Disordered" evidence="7">
    <location>
        <begin position="1"/>
        <end position="35"/>
    </location>
</feature>
<dbReference type="Pfam" id="PF14561">
    <property type="entry name" value="TPR_20"/>
    <property type="match status" value="1"/>
</dbReference>
<dbReference type="PROSITE" id="PS51352">
    <property type="entry name" value="THIOREDOXIN_2"/>
    <property type="match status" value="1"/>
</dbReference>
<feature type="domain" description="Thioredoxin" evidence="8">
    <location>
        <begin position="19"/>
        <end position="152"/>
    </location>
</feature>
<sequence>MSNDNPYAPADHGQMSGTVSFGGAAPSRAAQPSGLVGEADATADLIKDTTTADFVRDVIEASRRQPVLVDFWAPWCGPCKQLTPMIEKAVRDARGRVRLVKLNIDDHPAIPGQMGVQSIPAVVAFVNGKPVDGFMGAVPESQLRQFIDRLAGPADAGETADAERIALVLEQSRAAQAEGDLERAAQGFAAILDADPSHAAAAGGLASCMISAGALDAAAELLEGLDDAARKATETSAAIKQLELARDVAALGDPAEFEARISADPNDHEARISLSKICNARGDRDGAAEQLFAIMRKQRGWSDDKARRTLLEFFEAWGAMDPATLAARRQLSSMLFS</sequence>
<dbReference type="GO" id="GO:0045454">
    <property type="term" value="P:cell redox homeostasis"/>
    <property type="evidence" value="ECO:0007669"/>
    <property type="project" value="TreeGrafter"/>
</dbReference>
<dbReference type="InterPro" id="IPR017937">
    <property type="entry name" value="Thioredoxin_CS"/>
</dbReference>
<dbReference type="EMBL" id="QGTR01000003">
    <property type="protein sequence ID" value="PWW00601.1"/>
    <property type="molecule type" value="Genomic_DNA"/>
</dbReference>
<keyword evidence="4" id="KW-1015">Disulfide bond</keyword>
<dbReference type="Gene3D" id="1.25.40.10">
    <property type="entry name" value="Tetratricopeptide repeat domain"/>
    <property type="match status" value="2"/>
</dbReference>
<evidence type="ECO:0000256" key="3">
    <source>
        <dbReference type="ARBA" id="ARBA00022982"/>
    </source>
</evidence>
<evidence type="ECO:0000259" key="8">
    <source>
        <dbReference type="PROSITE" id="PS51352"/>
    </source>
</evidence>
<dbReference type="PANTHER" id="PTHR45663">
    <property type="entry name" value="GEO12009P1"/>
    <property type="match status" value="1"/>
</dbReference>
<dbReference type="Gene3D" id="3.40.30.10">
    <property type="entry name" value="Glutaredoxin"/>
    <property type="match status" value="1"/>
</dbReference>
<evidence type="ECO:0000313" key="10">
    <source>
        <dbReference type="Proteomes" id="UP000246352"/>
    </source>
</evidence>
<dbReference type="AlphaFoldDB" id="A0A317PQD1"/>
<protein>
    <recommendedName>
        <fullName evidence="6">Thioredoxin</fullName>
    </recommendedName>
</protein>
<keyword evidence="5" id="KW-0676">Redox-active center</keyword>
<dbReference type="SUPFAM" id="SSF48452">
    <property type="entry name" value="TPR-like"/>
    <property type="match status" value="1"/>
</dbReference>
<dbReference type="NCBIfam" id="TIGR01068">
    <property type="entry name" value="thioredoxin"/>
    <property type="match status" value="1"/>
</dbReference>
<evidence type="ECO:0000256" key="1">
    <source>
        <dbReference type="ARBA" id="ARBA00008987"/>
    </source>
</evidence>
<dbReference type="InterPro" id="IPR036249">
    <property type="entry name" value="Thioredoxin-like_sf"/>
</dbReference>
<dbReference type="Pfam" id="PF14559">
    <property type="entry name" value="TPR_19"/>
    <property type="match status" value="1"/>
</dbReference>
<keyword evidence="3" id="KW-0249">Electron transport</keyword>
<name>A0A317PQD1_9HYPH</name>
<keyword evidence="10" id="KW-1185">Reference proteome</keyword>
<dbReference type="PROSITE" id="PS00194">
    <property type="entry name" value="THIOREDOXIN_1"/>
    <property type="match status" value="1"/>
</dbReference>
<dbReference type="Proteomes" id="UP000246352">
    <property type="component" value="Unassembled WGS sequence"/>
</dbReference>
<comment type="caution">
    <text evidence="9">The sequence shown here is derived from an EMBL/GenBank/DDBJ whole genome shotgun (WGS) entry which is preliminary data.</text>
</comment>
<dbReference type="PANTHER" id="PTHR45663:SF11">
    <property type="entry name" value="GEO12009P1"/>
    <property type="match status" value="1"/>
</dbReference>
<evidence type="ECO:0000313" key="9">
    <source>
        <dbReference type="EMBL" id="PWW00601.1"/>
    </source>
</evidence>
<dbReference type="PRINTS" id="PR00421">
    <property type="entry name" value="THIOREDOXIN"/>
</dbReference>
<dbReference type="FunFam" id="3.40.30.10:FF:000001">
    <property type="entry name" value="Thioredoxin"/>
    <property type="match status" value="1"/>
</dbReference>
<organism evidence="9 10">
    <name type="scientific">Hoeflea marina</name>
    <dbReference type="NCBI Taxonomy" id="274592"/>
    <lineage>
        <taxon>Bacteria</taxon>
        <taxon>Pseudomonadati</taxon>
        <taxon>Pseudomonadota</taxon>
        <taxon>Alphaproteobacteria</taxon>
        <taxon>Hyphomicrobiales</taxon>
        <taxon>Rhizobiaceae</taxon>
        <taxon>Hoeflea</taxon>
    </lineage>
</organism>